<evidence type="ECO:0000313" key="2">
    <source>
        <dbReference type="Proteomes" id="UP000249375"/>
    </source>
</evidence>
<accession>A0A5P8E8S1</accession>
<dbReference type="AlphaFoldDB" id="A0A5P8E8S1"/>
<dbReference type="Proteomes" id="UP000249375">
    <property type="component" value="Chromosome"/>
</dbReference>
<dbReference type="KEGG" id="alq:C7Y71_010270"/>
<name>A0A5P8E8S1_9BACT</name>
<gene>
    <name evidence="1" type="ORF">C7Y71_010270</name>
</gene>
<proteinExistence type="predicted"/>
<dbReference type="EMBL" id="CP033459">
    <property type="protein sequence ID" value="QFQ13363.1"/>
    <property type="molecule type" value="Genomic_DNA"/>
</dbReference>
<dbReference type="RefSeq" id="WP_111897593.1">
    <property type="nucleotide sequence ID" value="NZ_CP033459.1"/>
</dbReference>
<protein>
    <submittedName>
        <fullName evidence="1">Uncharacterized protein</fullName>
    </submittedName>
</protein>
<dbReference type="OrthoDB" id="9879496at2"/>
<sequence length="210" mass="23938">MLVIGKHLKRYQHPLTRKEIVEYDFPEEWDMAKKYVQTLAHMQTEIIEQIKKSKNLLPQKYEELKGKDAQMRLLNYIRLCSIYSLASELFAAINDCCINLADASNSGDRDGIDDAKHQLAELSKANLNIYITDEVSGFMRLCNLYVDMKRKINIIGPCTVFGFYSWTLSDIIGTINGYGLCNEGLWEAAVRGSCPNSVIDVEMLLNDEIV</sequence>
<keyword evidence="2" id="KW-1185">Reference proteome</keyword>
<evidence type="ECO:0000313" key="1">
    <source>
        <dbReference type="EMBL" id="QFQ13363.1"/>
    </source>
</evidence>
<reference evidence="1 2" key="1">
    <citation type="submission" date="2018-11" db="EMBL/GenBank/DDBJ databases">
        <authorList>
            <person name="Na S.W."/>
            <person name="Baik M."/>
        </authorList>
    </citation>
    <scope>NUCLEOTIDE SEQUENCE [LARGE SCALE GENOMIC DNA]</scope>
    <source>
        <strain evidence="1 2">E39</strain>
    </source>
</reference>
<organism evidence="1 2">
    <name type="scientific">Pseudoprevotella muciniphila</name>
    <dbReference type="NCBI Taxonomy" id="2133944"/>
    <lineage>
        <taxon>Bacteria</taxon>
        <taxon>Pseudomonadati</taxon>
        <taxon>Bacteroidota</taxon>
        <taxon>Bacteroidia</taxon>
        <taxon>Bacteroidales</taxon>
        <taxon>Prevotellaceae</taxon>
        <taxon>Pseudoprevotella</taxon>
    </lineage>
</organism>